<dbReference type="PROSITE" id="PS50297">
    <property type="entry name" value="ANK_REP_REGION"/>
    <property type="match status" value="2"/>
</dbReference>
<evidence type="ECO:0000313" key="5">
    <source>
        <dbReference type="EMBL" id="KAF2152686.1"/>
    </source>
</evidence>
<evidence type="ECO:0000256" key="1">
    <source>
        <dbReference type="ARBA" id="ARBA00022737"/>
    </source>
</evidence>
<comment type="caution">
    <text evidence="5">The sequence shown here is derived from an EMBL/GenBank/DDBJ whole genome shotgun (WGS) entry which is preliminary data.</text>
</comment>
<keyword evidence="6" id="KW-1185">Reference proteome</keyword>
<proteinExistence type="predicted"/>
<keyword evidence="2 3" id="KW-0040">ANK repeat</keyword>
<dbReference type="PANTHER" id="PTHR24198">
    <property type="entry name" value="ANKYRIN REPEAT AND PROTEIN KINASE DOMAIN-CONTAINING PROTEIN"/>
    <property type="match status" value="1"/>
</dbReference>
<feature type="repeat" description="ANK" evidence="3">
    <location>
        <begin position="148"/>
        <end position="180"/>
    </location>
</feature>
<feature type="region of interest" description="Disordered" evidence="4">
    <location>
        <begin position="233"/>
        <end position="353"/>
    </location>
</feature>
<name>A0A9P4IZZ5_9PEZI</name>
<dbReference type="InterPro" id="IPR036770">
    <property type="entry name" value="Ankyrin_rpt-contain_sf"/>
</dbReference>
<sequence>MIEPEIRLRRAIHLKDALLVKRIVQTSPQLLKNPDFEDKSNSSLHLAAELGSLEIAQVLLDAGHDDAEISCNTDWETPLMLAADKSNIEVGQLLISRCARCIPWTDRRGMDAVSTLSFAASRPSSSNLIPLLLSHPTYPASVHHRDHQGNTPLHHASAAGSLKALRMLLEAGADPNAKNASKWTPLAYSLTVQAEVYFKQLITEFDPAKRASGQATPGTAPLSLTRTLTNETEAFPPAGFGSPSGATPLPSGRDRGDSRDSSTSQPLPQIQPMLHQQSSRAELLKRKGGGVRLVTAADELPDNRPSTADAGGWSPRSKANVSGPGGRQGYFDPGRTRAGSSDTAASGHPGSFS</sequence>
<dbReference type="InterPro" id="IPR002110">
    <property type="entry name" value="Ankyrin_rpt"/>
</dbReference>
<dbReference type="EMBL" id="ML996086">
    <property type="protein sequence ID" value="KAF2152686.1"/>
    <property type="molecule type" value="Genomic_DNA"/>
</dbReference>
<dbReference type="OrthoDB" id="823504at2759"/>
<feature type="repeat" description="ANK" evidence="3">
    <location>
        <begin position="39"/>
        <end position="65"/>
    </location>
</feature>
<evidence type="ECO:0000256" key="2">
    <source>
        <dbReference type="ARBA" id="ARBA00023043"/>
    </source>
</evidence>
<evidence type="ECO:0000256" key="3">
    <source>
        <dbReference type="PROSITE-ProRule" id="PRU00023"/>
    </source>
</evidence>
<reference evidence="5" key="1">
    <citation type="journal article" date="2020" name="Stud. Mycol.">
        <title>101 Dothideomycetes genomes: a test case for predicting lifestyles and emergence of pathogens.</title>
        <authorList>
            <person name="Haridas S."/>
            <person name="Albert R."/>
            <person name="Binder M."/>
            <person name="Bloem J."/>
            <person name="Labutti K."/>
            <person name="Salamov A."/>
            <person name="Andreopoulos B."/>
            <person name="Baker S."/>
            <person name="Barry K."/>
            <person name="Bills G."/>
            <person name="Bluhm B."/>
            <person name="Cannon C."/>
            <person name="Castanera R."/>
            <person name="Culley D."/>
            <person name="Daum C."/>
            <person name="Ezra D."/>
            <person name="Gonzalez J."/>
            <person name="Henrissat B."/>
            <person name="Kuo A."/>
            <person name="Liang C."/>
            <person name="Lipzen A."/>
            <person name="Lutzoni F."/>
            <person name="Magnuson J."/>
            <person name="Mondo S."/>
            <person name="Nolan M."/>
            <person name="Ohm R."/>
            <person name="Pangilinan J."/>
            <person name="Park H.-J."/>
            <person name="Ramirez L."/>
            <person name="Alfaro M."/>
            <person name="Sun H."/>
            <person name="Tritt A."/>
            <person name="Yoshinaga Y."/>
            <person name="Zwiers L.-H."/>
            <person name="Turgeon B."/>
            <person name="Goodwin S."/>
            <person name="Spatafora J."/>
            <person name="Crous P."/>
            <person name="Grigoriev I."/>
        </authorList>
    </citation>
    <scope>NUCLEOTIDE SEQUENCE</scope>
    <source>
        <strain evidence="5">CBS 260.36</strain>
    </source>
</reference>
<organism evidence="5 6">
    <name type="scientific">Myriangium duriaei CBS 260.36</name>
    <dbReference type="NCBI Taxonomy" id="1168546"/>
    <lineage>
        <taxon>Eukaryota</taxon>
        <taxon>Fungi</taxon>
        <taxon>Dikarya</taxon>
        <taxon>Ascomycota</taxon>
        <taxon>Pezizomycotina</taxon>
        <taxon>Dothideomycetes</taxon>
        <taxon>Dothideomycetidae</taxon>
        <taxon>Myriangiales</taxon>
        <taxon>Myriangiaceae</taxon>
        <taxon>Myriangium</taxon>
    </lineage>
</organism>
<protein>
    <submittedName>
        <fullName evidence="5">Ankyrin</fullName>
    </submittedName>
</protein>
<dbReference type="SMART" id="SM00248">
    <property type="entry name" value="ANK"/>
    <property type="match status" value="3"/>
</dbReference>
<gene>
    <name evidence="5" type="ORF">K461DRAFT_225810</name>
</gene>
<dbReference type="AlphaFoldDB" id="A0A9P4IZZ5"/>
<dbReference type="Pfam" id="PF13857">
    <property type="entry name" value="Ank_5"/>
    <property type="match status" value="1"/>
</dbReference>
<dbReference type="PRINTS" id="PR01415">
    <property type="entry name" value="ANKYRIN"/>
</dbReference>
<dbReference type="PANTHER" id="PTHR24198:SF165">
    <property type="entry name" value="ANKYRIN REPEAT-CONTAINING PROTEIN-RELATED"/>
    <property type="match status" value="1"/>
</dbReference>
<dbReference type="Gene3D" id="1.25.40.20">
    <property type="entry name" value="Ankyrin repeat-containing domain"/>
    <property type="match status" value="1"/>
</dbReference>
<dbReference type="SUPFAM" id="SSF48403">
    <property type="entry name" value="Ankyrin repeat"/>
    <property type="match status" value="1"/>
</dbReference>
<dbReference type="PROSITE" id="PS50088">
    <property type="entry name" value="ANK_REPEAT"/>
    <property type="match status" value="2"/>
</dbReference>
<feature type="compositionally biased region" description="Polar residues" evidence="4">
    <location>
        <begin position="263"/>
        <end position="280"/>
    </location>
</feature>
<evidence type="ECO:0000313" key="6">
    <source>
        <dbReference type="Proteomes" id="UP000799439"/>
    </source>
</evidence>
<evidence type="ECO:0000256" key="4">
    <source>
        <dbReference type="SAM" id="MobiDB-lite"/>
    </source>
</evidence>
<dbReference type="Pfam" id="PF12796">
    <property type="entry name" value="Ank_2"/>
    <property type="match status" value="1"/>
</dbReference>
<keyword evidence="1" id="KW-0677">Repeat</keyword>
<accession>A0A9P4IZZ5</accession>
<dbReference type="Proteomes" id="UP000799439">
    <property type="component" value="Unassembled WGS sequence"/>
</dbReference>